<accession>A0A8R1Z966</accession>
<gene>
    <name evidence="1" type="primary">WBGene00282628</name>
</gene>
<accession>A0A2A6CW62</accession>
<dbReference type="EnsemblMetazoa" id="PPA44259.1">
    <property type="protein sequence ID" value="PPA44259.1"/>
    <property type="gene ID" value="WBGene00282628"/>
</dbReference>
<dbReference type="Proteomes" id="UP000005239">
    <property type="component" value="Unassembled WGS sequence"/>
</dbReference>
<evidence type="ECO:0000313" key="2">
    <source>
        <dbReference type="Proteomes" id="UP000005239"/>
    </source>
</evidence>
<protein>
    <submittedName>
        <fullName evidence="1">Uncharacterized protein</fullName>
    </submittedName>
</protein>
<reference evidence="1" key="2">
    <citation type="submission" date="2022-06" db="UniProtKB">
        <authorList>
            <consortium name="EnsemblMetazoa"/>
        </authorList>
    </citation>
    <scope>IDENTIFICATION</scope>
    <source>
        <strain evidence="1">PS312</strain>
    </source>
</reference>
<name>A0A2A6CW62_PRIPA</name>
<dbReference type="AlphaFoldDB" id="A0A2A6CW62"/>
<evidence type="ECO:0000313" key="1">
    <source>
        <dbReference type="EnsemblMetazoa" id="PPA44259.1"/>
    </source>
</evidence>
<organism evidence="1 2">
    <name type="scientific">Pristionchus pacificus</name>
    <name type="common">Parasitic nematode worm</name>
    <dbReference type="NCBI Taxonomy" id="54126"/>
    <lineage>
        <taxon>Eukaryota</taxon>
        <taxon>Metazoa</taxon>
        <taxon>Ecdysozoa</taxon>
        <taxon>Nematoda</taxon>
        <taxon>Chromadorea</taxon>
        <taxon>Rhabditida</taxon>
        <taxon>Rhabditina</taxon>
        <taxon>Diplogasteromorpha</taxon>
        <taxon>Diplogasteroidea</taxon>
        <taxon>Neodiplogasteridae</taxon>
        <taxon>Pristionchus</taxon>
    </lineage>
</organism>
<sequence>MRRAFSSFARSNPTKITFNANAHLTNVSQNTHRGFATPDVCRWKKFQRFSGSNYIMANDSLMVSLTLKLAPLDDAGLKNDGPAGVITDCEGASPLPAFAAKGDVGANTAAGGAAAAASNAPAAPSENKRTENKKTETIFINYASLEFRGREGILQYVKIQKIIINFTSSASPKLRLNCATHLDFHG</sequence>
<keyword evidence="2" id="KW-1185">Reference proteome</keyword>
<reference evidence="2" key="1">
    <citation type="journal article" date="2008" name="Nat. Genet.">
        <title>The Pristionchus pacificus genome provides a unique perspective on nematode lifestyle and parasitism.</title>
        <authorList>
            <person name="Dieterich C."/>
            <person name="Clifton S.W."/>
            <person name="Schuster L.N."/>
            <person name="Chinwalla A."/>
            <person name="Delehaunty K."/>
            <person name="Dinkelacker I."/>
            <person name="Fulton L."/>
            <person name="Fulton R."/>
            <person name="Godfrey J."/>
            <person name="Minx P."/>
            <person name="Mitreva M."/>
            <person name="Roeseler W."/>
            <person name="Tian H."/>
            <person name="Witte H."/>
            <person name="Yang S.P."/>
            <person name="Wilson R.K."/>
            <person name="Sommer R.J."/>
        </authorList>
    </citation>
    <scope>NUCLEOTIDE SEQUENCE [LARGE SCALE GENOMIC DNA]</scope>
    <source>
        <strain evidence="2">PS312</strain>
    </source>
</reference>
<proteinExistence type="predicted"/>